<dbReference type="InterPro" id="IPR008969">
    <property type="entry name" value="CarboxyPept-like_regulatory"/>
</dbReference>
<evidence type="ECO:0000256" key="2">
    <source>
        <dbReference type="ARBA" id="ARBA00022448"/>
    </source>
</evidence>
<dbReference type="NCBIfam" id="TIGR04057">
    <property type="entry name" value="SusC_RagA_signa"/>
    <property type="match status" value="1"/>
</dbReference>
<evidence type="ECO:0000256" key="4">
    <source>
        <dbReference type="ARBA" id="ARBA00022692"/>
    </source>
</evidence>
<keyword evidence="2 7" id="KW-0813">Transport</keyword>
<dbReference type="InterPro" id="IPR012910">
    <property type="entry name" value="Plug_dom"/>
</dbReference>
<dbReference type="Gene3D" id="2.170.130.10">
    <property type="entry name" value="TonB-dependent receptor, plug domain"/>
    <property type="match status" value="1"/>
</dbReference>
<dbReference type="InterPro" id="IPR039426">
    <property type="entry name" value="TonB-dep_rcpt-like"/>
</dbReference>
<dbReference type="NCBIfam" id="TIGR04056">
    <property type="entry name" value="OMP_RagA_SusC"/>
    <property type="match status" value="1"/>
</dbReference>
<keyword evidence="3 7" id="KW-1134">Transmembrane beta strand</keyword>
<accession>A0A0D5YW40</accession>
<dbReference type="STRING" id="516051.VC82_2567"/>
<keyword evidence="4 7" id="KW-0812">Transmembrane</keyword>
<evidence type="ECO:0000313" key="11">
    <source>
        <dbReference type="Proteomes" id="UP000032726"/>
    </source>
</evidence>
<evidence type="ECO:0000259" key="9">
    <source>
        <dbReference type="Pfam" id="PF07715"/>
    </source>
</evidence>
<dbReference type="EMBL" id="CP011071">
    <property type="protein sequence ID" value="AKA36131.1"/>
    <property type="molecule type" value="Genomic_DNA"/>
</dbReference>
<keyword evidence="8" id="KW-0732">Signal</keyword>
<feature type="chain" id="PRO_5002300359" evidence="8">
    <location>
        <begin position="23"/>
        <end position="1036"/>
    </location>
</feature>
<dbReference type="RefSeq" id="WP_045802706.1">
    <property type="nucleotide sequence ID" value="NZ_CP011071.1"/>
</dbReference>
<dbReference type="KEGG" id="mlt:VC82_2567"/>
<sequence length="1036" mass="111894">MYKKLRYFLMVAGVLLTSSIMAQNVTVSGTVTDGESGAPLPGANVIEKGTANGTSTDFDGNYTITVSGPSAILEFSSLGFTSTEVAVGSQRTINVTLNPDTELLDEVVVTALGIRKETKALGYSLTEVGGEELATIKQPNAINALQGKIAGVNISQNATGAAGSSRVIIRGSSSLTGNNQPLYVVDGIPISNENNGSASLWGGNDGGDGVSSLNPDEIESVSVLKGGAASALYGSRAANGVILVTTKAGQRRQGLGVEVSSQITFNRVNTDIQDFQTEYGQGRFGRKPANQEEAFDIGLSSWGARLDGSPVVQWDGVERPYSYVGSNLDHFYRTGTTFINTVALTSGSEQMNYRFAASDLTANDVVPNSKVNRKTFSLNAGANLGEKLTSQVNVKYILEEANNRPRLSDAPGNPNFTVLNLPPNVDVRTMDPGTNPDGTERQYSSNTFSQNPYFAAYNFRNEDVRNRLIASTTLRYDITDWLYLTGRAGIDHYTIRGTSVEPFGTAYRPLGAINENETRYTQIDADLILGVEKDITDKIGAVAFVGANSNHIKDEFLGQRGENFIVPGLEDVGNTQNQSRSRNFGERKIGSVYGSLELSYDNWAFITFTGRNDWFSTLSFPGKETPNDQFYPSVNASLVLSDALDLPEPISFLKLRGGYSEVAGGAQEPYQLALTYQIFGQGHLGQPLGGINGNSVPNANLVPFNKSETEIGVDARFFNNRLGIDIAYYTNKTTNDIVPVTTSVASGYGSALANIGEVQNKGVELLLTGTPIQTADFRWNASFNLTFNEGKVLATNEEEGSIGLGEPRTRNVEIRQIVGEPYGVIYGVSYVRDDNGNIIYDIDSDGVPLAQIGERKILGEGVPPWIVGFSNTFTYKDFSLYFLIDGKFGGQIFSGTNTVAYGNGLHKATLEGRENGLTVSGIDGATGQPFTTTVDPENLQTYYGRINDIAEQFVEDSDFISFRQLSIGYSLPRNLLDRTFLQSVNVSLIGNNLFFLKRSVDNIDPESAYNVSNAQGLEYYGVPSSRGYGISLNAKF</sequence>
<keyword evidence="6 7" id="KW-0998">Cell outer membrane</keyword>
<gene>
    <name evidence="10" type="ORF">VC82_2567</name>
</gene>
<protein>
    <submittedName>
        <fullName evidence="10">TonB-linked outer membrane protein, SusC/RagA family</fullName>
    </submittedName>
</protein>
<dbReference type="Pfam" id="PF13715">
    <property type="entry name" value="CarbopepD_reg_2"/>
    <property type="match status" value="1"/>
</dbReference>
<dbReference type="PROSITE" id="PS52016">
    <property type="entry name" value="TONB_DEPENDENT_REC_3"/>
    <property type="match status" value="1"/>
</dbReference>
<dbReference type="Proteomes" id="UP000032726">
    <property type="component" value="Chromosome"/>
</dbReference>
<evidence type="ECO:0000256" key="6">
    <source>
        <dbReference type="ARBA" id="ARBA00023237"/>
    </source>
</evidence>
<evidence type="ECO:0000256" key="3">
    <source>
        <dbReference type="ARBA" id="ARBA00022452"/>
    </source>
</evidence>
<dbReference type="HOGENOM" id="CLU_004317_2_1_10"/>
<dbReference type="InterPro" id="IPR036942">
    <property type="entry name" value="Beta-barrel_TonB_sf"/>
</dbReference>
<dbReference type="Pfam" id="PF07715">
    <property type="entry name" value="Plug"/>
    <property type="match status" value="1"/>
</dbReference>
<dbReference type="AlphaFoldDB" id="A0A0D5YW40"/>
<name>A0A0D5YW40_9FLAO</name>
<dbReference type="SUPFAM" id="SSF49464">
    <property type="entry name" value="Carboxypeptidase regulatory domain-like"/>
    <property type="match status" value="1"/>
</dbReference>
<evidence type="ECO:0000256" key="8">
    <source>
        <dbReference type="SAM" id="SignalP"/>
    </source>
</evidence>
<keyword evidence="5 7" id="KW-0472">Membrane</keyword>
<comment type="subcellular location">
    <subcellularLocation>
        <location evidence="1 7">Cell outer membrane</location>
        <topology evidence="1 7">Multi-pass membrane protein</topology>
    </subcellularLocation>
</comment>
<dbReference type="OrthoDB" id="9768177at2"/>
<dbReference type="InterPro" id="IPR023997">
    <property type="entry name" value="TonB-dep_OMP_SusC/RagA_CS"/>
</dbReference>
<reference evidence="10 11" key="1">
    <citation type="submission" date="2015-03" db="EMBL/GenBank/DDBJ databases">
        <title>Complete genome sequence of Muricauda lutaonensis CC-HSB-11T, isolated from a coastal hot spring.</title>
        <authorList>
            <person name="Kim K.M."/>
        </authorList>
    </citation>
    <scope>NUCLEOTIDE SEQUENCE [LARGE SCALE GENOMIC DNA]</scope>
    <source>
        <strain evidence="10 11">CC-HSB-11</strain>
    </source>
</reference>
<comment type="similarity">
    <text evidence="7">Belongs to the TonB-dependent receptor family.</text>
</comment>
<organism evidence="10 11">
    <name type="scientific">Flagellimonas lutaonensis</name>
    <dbReference type="NCBI Taxonomy" id="516051"/>
    <lineage>
        <taxon>Bacteria</taxon>
        <taxon>Pseudomonadati</taxon>
        <taxon>Bacteroidota</taxon>
        <taxon>Flavobacteriia</taxon>
        <taxon>Flavobacteriales</taxon>
        <taxon>Flavobacteriaceae</taxon>
        <taxon>Flagellimonas</taxon>
    </lineage>
</organism>
<dbReference type="SUPFAM" id="SSF56935">
    <property type="entry name" value="Porins"/>
    <property type="match status" value="1"/>
</dbReference>
<evidence type="ECO:0000256" key="1">
    <source>
        <dbReference type="ARBA" id="ARBA00004571"/>
    </source>
</evidence>
<dbReference type="Gene3D" id="2.40.170.20">
    <property type="entry name" value="TonB-dependent receptor, beta-barrel domain"/>
    <property type="match status" value="1"/>
</dbReference>
<evidence type="ECO:0000256" key="7">
    <source>
        <dbReference type="PROSITE-ProRule" id="PRU01360"/>
    </source>
</evidence>
<dbReference type="InterPro" id="IPR037066">
    <property type="entry name" value="Plug_dom_sf"/>
</dbReference>
<feature type="domain" description="TonB-dependent receptor plug" evidence="9">
    <location>
        <begin position="122"/>
        <end position="241"/>
    </location>
</feature>
<proteinExistence type="inferred from homology"/>
<keyword evidence="11" id="KW-1185">Reference proteome</keyword>
<feature type="signal peptide" evidence="8">
    <location>
        <begin position="1"/>
        <end position="22"/>
    </location>
</feature>
<dbReference type="InterPro" id="IPR023996">
    <property type="entry name" value="TonB-dep_OMP_SusC/RagA"/>
</dbReference>
<dbReference type="Gene3D" id="2.60.40.1120">
    <property type="entry name" value="Carboxypeptidase-like, regulatory domain"/>
    <property type="match status" value="1"/>
</dbReference>
<evidence type="ECO:0000256" key="5">
    <source>
        <dbReference type="ARBA" id="ARBA00023136"/>
    </source>
</evidence>
<evidence type="ECO:0000313" key="10">
    <source>
        <dbReference type="EMBL" id="AKA36131.1"/>
    </source>
</evidence>
<dbReference type="GO" id="GO:0009279">
    <property type="term" value="C:cell outer membrane"/>
    <property type="evidence" value="ECO:0007669"/>
    <property type="project" value="UniProtKB-SubCell"/>
</dbReference>
<dbReference type="PATRIC" id="fig|516051.4.peg.2632"/>